<keyword evidence="9" id="KW-1185">Reference proteome</keyword>
<evidence type="ECO:0000313" key="9">
    <source>
        <dbReference type="Proteomes" id="UP000277864"/>
    </source>
</evidence>
<keyword evidence="3" id="KW-0081">Bacteriolytic enzyme</keyword>
<dbReference type="PRINTS" id="PR01002">
    <property type="entry name" value="FLGFLGJ"/>
</dbReference>
<dbReference type="AlphaFoldDB" id="A0A3S0AXR4"/>
<dbReference type="RefSeq" id="WP_125942202.1">
    <property type="nucleotide sequence ID" value="NZ_PXZH01000001.1"/>
</dbReference>
<dbReference type="OrthoDB" id="2155627at2"/>
<feature type="compositionally biased region" description="Basic and acidic residues" evidence="6">
    <location>
        <begin position="180"/>
        <end position="190"/>
    </location>
</feature>
<accession>A0A3S0AXR4</accession>
<evidence type="ECO:0000259" key="7">
    <source>
        <dbReference type="PROSITE" id="PS51782"/>
    </source>
</evidence>
<dbReference type="PROSITE" id="PS51782">
    <property type="entry name" value="LYSM"/>
    <property type="match status" value="2"/>
</dbReference>
<dbReference type="Pfam" id="PF01476">
    <property type="entry name" value="LysM"/>
    <property type="match status" value="2"/>
</dbReference>
<evidence type="ECO:0000256" key="2">
    <source>
        <dbReference type="ARBA" id="ARBA00022529"/>
    </source>
</evidence>
<dbReference type="Gene3D" id="4.10.80.30">
    <property type="entry name" value="DNA polymerase, domain 6"/>
    <property type="match status" value="1"/>
</dbReference>
<dbReference type="SMART" id="SM00047">
    <property type="entry name" value="LYZ2"/>
    <property type="match status" value="1"/>
</dbReference>
<feature type="compositionally biased region" description="Polar residues" evidence="6">
    <location>
        <begin position="43"/>
        <end position="52"/>
    </location>
</feature>
<name>A0A3S0AXR4_9ENTE</name>
<keyword evidence="4" id="KW-0378">Hydrolase</keyword>
<feature type="compositionally biased region" description="Basic and acidic residues" evidence="6">
    <location>
        <begin position="70"/>
        <end position="79"/>
    </location>
</feature>
<dbReference type="InterPro" id="IPR051056">
    <property type="entry name" value="Glycosyl_Hydrolase_73"/>
</dbReference>
<protein>
    <recommendedName>
        <fullName evidence="5">Peptidoglycan hydrolase</fullName>
    </recommendedName>
</protein>
<feature type="domain" description="LysM" evidence="7">
    <location>
        <begin position="368"/>
        <end position="413"/>
    </location>
</feature>
<evidence type="ECO:0000256" key="1">
    <source>
        <dbReference type="ARBA" id="ARBA00010266"/>
    </source>
</evidence>
<proteinExistence type="inferred from homology"/>
<keyword evidence="2" id="KW-0929">Antimicrobial</keyword>
<dbReference type="PANTHER" id="PTHR33308:SF9">
    <property type="entry name" value="PEPTIDOGLYCAN HYDROLASE FLGJ"/>
    <property type="match status" value="1"/>
</dbReference>
<gene>
    <name evidence="8" type="ORF">C7P63_00490</name>
</gene>
<dbReference type="SMART" id="SM00257">
    <property type="entry name" value="LysM"/>
    <property type="match status" value="2"/>
</dbReference>
<evidence type="ECO:0000256" key="6">
    <source>
        <dbReference type="SAM" id="MobiDB-lite"/>
    </source>
</evidence>
<reference evidence="8 9" key="1">
    <citation type="submission" date="2018-03" db="EMBL/GenBank/DDBJ databases">
        <authorList>
            <person name="Gulvik C.A."/>
        </authorList>
    </citation>
    <scope>NUCLEOTIDE SEQUENCE [LARGE SCALE GENOMIC DNA]</scope>
    <source>
        <strain evidence="8 9">JCM 31581</strain>
    </source>
</reference>
<dbReference type="PANTHER" id="PTHR33308">
    <property type="entry name" value="PEPTIDOGLYCAN HYDROLASE FLGJ"/>
    <property type="match status" value="1"/>
</dbReference>
<dbReference type="InterPro" id="IPR002901">
    <property type="entry name" value="MGlyc_endo_b_GlcNAc-like_dom"/>
</dbReference>
<dbReference type="CDD" id="cd00118">
    <property type="entry name" value="LysM"/>
    <property type="match status" value="2"/>
</dbReference>
<dbReference type="SUPFAM" id="SSF54106">
    <property type="entry name" value="LysM domain"/>
    <property type="match status" value="2"/>
</dbReference>
<evidence type="ECO:0000256" key="4">
    <source>
        <dbReference type="ARBA" id="ARBA00022801"/>
    </source>
</evidence>
<dbReference type="InterPro" id="IPR036779">
    <property type="entry name" value="LysM_dom_sf"/>
</dbReference>
<comment type="similarity">
    <text evidence="1">Belongs to the glycosyl hydrolase 73 family.</text>
</comment>
<feature type="domain" description="LysM" evidence="7">
    <location>
        <begin position="484"/>
        <end position="527"/>
    </location>
</feature>
<dbReference type="EMBL" id="PXZH01000001">
    <property type="protein sequence ID" value="RST89593.1"/>
    <property type="molecule type" value="Genomic_DNA"/>
</dbReference>
<dbReference type="InterPro" id="IPR018392">
    <property type="entry name" value="LysM"/>
</dbReference>
<feature type="compositionally biased region" description="Basic and acidic residues" evidence="6">
    <location>
        <begin position="148"/>
        <end position="161"/>
    </location>
</feature>
<dbReference type="GO" id="GO:0004040">
    <property type="term" value="F:amidase activity"/>
    <property type="evidence" value="ECO:0007669"/>
    <property type="project" value="InterPro"/>
</dbReference>
<feature type="region of interest" description="Disordered" evidence="6">
    <location>
        <begin position="42"/>
        <end position="190"/>
    </location>
</feature>
<evidence type="ECO:0000313" key="8">
    <source>
        <dbReference type="EMBL" id="RST89593.1"/>
    </source>
</evidence>
<organism evidence="8 9">
    <name type="scientific">Vagococcus humatus</name>
    <dbReference type="NCBI Taxonomy" id="1889241"/>
    <lineage>
        <taxon>Bacteria</taxon>
        <taxon>Bacillati</taxon>
        <taxon>Bacillota</taxon>
        <taxon>Bacilli</taxon>
        <taxon>Lactobacillales</taxon>
        <taxon>Enterococcaceae</taxon>
        <taxon>Vagococcus</taxon>
    </lineage>
</organism>
<dbReference type="Proteomes" id="UP000277864">
    <property type="component" value="Unassembled WGS sequence"/>
</dbReference>
<dbReference type="Pfam" id="PF01832">
    <property type="entry name" value="Glucosaminidase"/>
    <property type="match status" value="1"/>
</dbReference>
<comment type="caution">
    <text evidence="8">The sequence shown here is derived from an EMBL/GenBank/DDBJ whole genome shotgun (WGS) entry which is preliminary data.</text>
</comment>
<evidence type="ECO:0000256" key="5">
    <source>
        <dbReference type="ARBA" id="ARBA00032108"/>
    </source>
</evidence>
<dbReference type="Gene3D" id="3.10.350.10">
    <property type="entry name" value="LysM domain"/>
    <property type="match status" value="2"/>
</dbReference>
<sequence length="535" mass="60018">MKQSKEIIKPRKNWYQKIVTLFSAGLLVLSSIIPLGADKKIYAQSTDTPSNTKKSSVKKRSKQVRVPVVLEEKEQKDELAQQLSDEETTSVEDPLKEGSQTAPDTDDNLAAPDTDIPEEQEPSEPSQPEQPEENKPMLPIEETPSITKPDKPKPDKPKPEQPKPSVDNDALKPQLSLVNKTDDKGQTKSVDKAEIQDGSIAFLKNQTTLEFIQSISKEASLVAQESNLYASVMIAQAILESGSGNSKLSAPPNYNLFGIKGTFKGQSVSMGTMEDAGNGSLYGIQSNFRKYSSYKESLEDYARLLSQTSFYQGAWKSNTTSYKDATKYLTGRYATDTKYNQKLNGLIEAYDLQQFDQVKKVMKTFKVTKHIVAEKETIWDVSKKYGIPIKKIKHLNQMDEEEYGIKVGSELVVKREEITNDSKETKEKIVSIEETRQIKQVENSHDLVLLKAKQLGISMTRAVPSTLYKDTTYDVLAKRTETTQTYRVKKNDTLKSISKSTNVSVKHLMEWNNLTEKILTEGQTLILTSPYSVGI</sequence>
<dbReference type="Gene3D" id="1.10.530.10">
    <property type="match status" value="1"/>
</dbReference>
<dbReference type="GO" id="GO:0031640">
    <property type="term" value="P:killing of cells of another organism"/>
    <property type="evidence" value="ECO:0007669"/>
    <property type="project" value="UniProtKB-KW"/>
</dbReference>
<evidence type="ECO:0000256" key="3">
    <source>
        <dbReference type="ARBA" id="ARBA00022638"/>
    </source>
</evidence>
<dbReference type="GO" id="GO:0042742">
    <property type="term" value="P:defense response to bacterium"/>
    <property type="evidence" value="ECO:0007669"/>
    <property type="project" value="UniProtKB-KW"/>
</dbReference>